<evidence type="ECO:0000256" key="4">
    <source>
        <dbReference type="ARBA" id="ARBA00022729"/>
    </source>
</evidence>
<feature type="signal peptide" evidence="11">
    <location>
        <begin position="1"/>
        <end position="22"/>
    </location>
</feature>
<dbReference type="InterPro" id="IPR031778">
    <property type="entry name" value="Sortilin_N"/>
</dbReference>
<sequence>MRLIEWLQTAWFLLICMPLVHADNWAPSIDVSTFPTIVNILQFKDSSRQMLRTADQLFTSFDSGKTWELIDLPMNDENTKFIKLQEFEYHPNMALAFTNSKTHFYTVDQGESWQSFDLDRDGAVTAEAIVNYVQPDYVLLKLRYFEDNGEAKEYTYYSKDGLRSQPPRVDIDNIGDCTFTKTNPYFTNGDDATIVCIKREFNYLGILKGDSIISSNDFFENLNDSKSNELDNSHVLSIKIVKSFLVLVVTTDRYISGSTVLYTSKDGITFYKTSFEDSNKSWMYSILDSTPDALYVSVYGRNGHHAEAASDIYKSDSEGRFFKKIFGDVFSNMLGMSLISKVETLDGVWIASHNVEYHHMKLPSSKSMITYDDGKSWTYLNITDSDNCNNDDECSLHIAWLTERSGDGEIVTGQTPGILIGVGNVGKYLEHSFDKLKTFLSRDGGLTWKKISDKPSIFAFGDIGNIIVTAPVDLNYFLTGKTDTVSDYVSFSLDQGDTWSELKLGTKVVPLYFVNNDDSTDTSILMNSLDPNGESILHTFDFSTAFDKICTDEDKEEWLARVDPSTKEQVCVYGHSEKFIRRKSNAKCFMNQNFEDLKPIEIPCKCTPDDVECNFGFSPDDNNECQPIMEVLTKMCEDKKTITLSKQRITPGNICEGGYSPPKDDYKLLCKDAKDVAKKTKIQSRLNTFSEHITYYQYLEKDLSKLEYQDETLLILTASRKAYILFDSETFVLVAPKSFVYVFTNSFWPDSVYLITDEGEIFASSDRGRNFKTTMAPYTSKGYSNYEMEFDKTSPDTYILISGIDCDSYNHCQRYASLTTNNGDEFTDLVKNVNKCTFARSAFDPSEKSIDTSQVICSQLDDNQSTYKLISLHDRKDTETEVVFQNIVGYAVNSGFIVVATIKDGNSLEAFVSSDGIEFAVVKFPPFIDMSPKTAYTILDSHSKELLIHTTTFDETDKQFGAILKGNYNGTLFTTLFHYANRNNEGYVDFEQLQGAEGSYIVNIVSNAYEVMHEGVEKKIQTRISHNDGVSFTFLIPSVYDSDQRKYPSIPMLHLHSYTERLDPIRDTFSSATAVGLLFGLGNVGTELAKLNYNENDDVALFFSFNGGTSWNEVAKGHYIWEFGDQGTVLVIAQTLVKVNSIRYSLNMGSTWEEYKFAPDDRSYLVEDIATVPSDNSLKFILIVKDTDSSHSIFTIDFSNVYERQCQFPVSEDDSNSDFEFIRRESFTDQNCLFGHQTMFLRRHRDADCFIGLAPLSLGERIVKNCTCTREDFECDYNYELSDDGTCQLIKGLTPLRGDEVCKIDGTDAWYEPTGYRKNVMSTCEGGIQLDKWKAHACPGKTLEGVKVTGWSMFFIIFVPLVVFASSLVFVYERGIRRNGGFTRLGQIRLDEGDNLQLIEENRIDKVVNAVVKVGVVSFQIMGRGVRFISKFWGRLTSGNTNSNSGSIGAFFNDLVDDDQSLFGDMADDEDAREIDSFLDNDDNFNESFSHEDEFAEPVESTEDIQNPEFHLSDEED</sequence>
<dbReference type="SUPFAM" id="SSF50939">
    <property type="entry name" value="Sialidases"/>
    <property type="match status" value="1"/>
</dbReference>
<name>A0A4T0WY75_9ASCO</name>
<dbReference type="Pfam" id="PF15901">
    <property type="entry name" value="Sortilin_C"/>
    <property type="match status" value="2"/>
</dbReference>
<dbReference type="OrthoDB" id="443634at2759"/>
<keyword evidence="8" id="KW-0325">Glycoprotein</keyword>
<comment type="subcellular location">
    <subcellularLocation>
        <location evidence="1">Membrane</location>
    </subcellularLocation>
</comment>
<dbReference type="GO" id="GO:0005829">
    <property type="term" value="C:cytosol"/>
    <property type="evidence" value="ECO:0007669"/>
    <property type="project" value="GOC"/>
</dbReference>
<keyword evidence="4 11" id="KW-0732">Signal</keyword>
<dbReference type="FunFam" id="3.30.60.270:FF:000005">
    <property type="entry name" value="Sortilin"/>
    <property type="match status" value="1"/>
</dbReference>
<feature type="chain" id="PRO_5020655522" description="VPS10 domain-containing protein" evidence="11">
    <location>
        <begin position="23"/>
        <end position="1517"/>
    </location>
</feature>
<evidence type="ECO:0000256" key="7">
    <source>
        <dbReference type="ARBA" id="ARBA00023136"/>
    </source>
</evidence>
<comment type="similarity">
    <text evidence="2">Belongs to the VPS10-related sortilin family.</text>
</comment>
<comment type="caution">
    <text evidence="13">The sequence shown here is derived from an EMBL/GenBank/DDBJ whole genome shotgun (WGS) entry which is preliminary data.</text>
</comment>
<evidence type="ECO:0000256" key="8">
    <source>
        <dbReference type="ARBA" id="ARBA00023180"/>
    </source>
</evidence>
<keyword evidence="6 10" id="KW-1133">Transmembrane helix</keyword>
<dbReference type="GO" id="GO:0005794">
    <property type="term" value="C:Golgi apparatus"/>
    <property type="evidence" value="ECO:0007669"/>
    <property type="project" value="TreeGrafter"/>
</dbReference>
<protein>
    <recommendedName>
        <fullName evidence="12">VPS10 domain-containing protein</fullName>
    </recommendedName>
</protein>
<dbReference type="GO" id="GO:0006896">
    <property type="term" value="P:Golgi to vacuole transport"/>
    <property type="evidence" value="ECO:0007669"/>
    <property type="project" value="TreeGrafter"/>
</dbReference>
<proteinExistence type="inferred from homology"/>
<dbReference type="InterPro" id="IPR006581">
    <property type="entry name" value="VPS10"/>
</dbReference>
<dbReference type="Gene3D" id="2.10.70.80">
    <property type="match status" value="1"/>
</dbReference>
<dbReference type="Gene3D" id="3.30.60.270">
    <property type="match status" value="2"/>
</dbReference>
<feature type="region of interest" description="Disordered" evidence="9">
    <location>
        <begin position="1473"/>
        <end position="1517"/>
    </location>
</feature>
<evidence type="ECO:0000259" key="12">
    <source>
        <dbReference type="SMART" id="SM00602"/>
    </source>
</evidence>
<evidence type="ECO:0000256" key="9">
    <source>
        <dbReference type="SAM" id="MobiDB-lite"/>
    </source>
</evidence>
<feature type="domain" description="VPS10" evidence="12">
    <location>
        <begin position="711"/>
        <end position="1343"/>
    </location>
</feature>
<evidence type="ECO:0000256" key="3">
    <source>
        <dbReference type="ARBA" id="ARBA00022692"/>
    </source>
</evidence>
<keyword evidence="5" id="KW-0677">Repeat</keyword>
<dbReference type="SUPFAM" id="SSF110296">
    <property type="entry name" value="Oligoxyloglucan reducing end-specific cellobiohydrolase"/>
    <property type="match status" value="2"/>
</dbReference>
<keyword evidence="3 10" id="KW-0812">Transmembrane</keyword>
<reference evidence="13 14" key="1">
    <citation type="journal article" date="2019" name="Front. Genet.">
        <title>Whole-Genome Sequencing of the Opportunistic Yeast Pathogen Candida inconspicua Uncovers Its Hybrid Origin.</title>
        <authorList>
            <person name="Mixao V."/>
            <person name="Hansen A.P."/>
            <person name="Saus E."/>
            <person name="Boekhout T."/>
            <person name="Lass-Florl C."/>
            <person name="Gabaldon T."/>
        </authorList>
    </citation>
    <scope>NUCLEOTIDE SEQUENCE [LARGE SCALE GENOMIC DNA]</scope>
    <source>
        <strain evidence="13 14">CBS 180</strain>
    </source>
</reference>
<dbReference type="STRING" id="52247.A0A4T0WY75"/>
<feature type="transmembrane region" description="Helical" evidence="10">
    <location>
        <begin position="1351"/>
        <end position="1372"/>
    </location>
</feature>
<organism evidence="13 14">
    <name type="scientific">Pichia inconspicua</name>
    <dbReference type="NCBI Taxonomy" id="52247"/>
    <lineage>
        <taxon>Eukaryota</taxon>
        <taxon>Fungi</taxon>
        <taxon>Dikarya</taxon>
        <taxon>Ascomycota</taxon>
        <taxon>Saccharomycotina</taxon>
        <taxon>Pichiomycetes</taxon>
        <taxon>Pichiales</taxon>
        <taxon>Pichiaceae</taxon>
        <taxon>Pichia</taxon>
    </lineage>
</organism>
<dbReference type="CDD" id="cd15482">
    <property type="entry name" value="Sialidase_non-viral"/>
    <property type="match status" value="1"/>
</dbReference>
<dbReference type="InterPro" id="IPR050310">
    <property type="entry name" value="VPS10-sortilin"/>
</dbReference>
<evidence type="ECO:0000256" key="2">
    <source>
        <dbReference type="ARBA" id="ARBA00008251"/>
    </source>
</evidence>
<dbReference type="InterPro" id="IPR015943">
    <property type="entry name" value="WD40/YVTN_repeat-like_dom_sf"/>
</dbReference>
<evidence type="ECO:0000256" key="1">
    <source>
        <dbReference type="ARBA" id="ARBA00004370"/>
    </source>
</evidence>
<dbReference type="GO" id="GO:0006895">
    <property type="term" value="P:Golgi to endosome transport"/>
    <property type="evidence" value="ECO:0007669"/>
    <property type="project" value="TreeGrafter"/>
</dbReference>
<evidence type="ECO:0000313" key="14">
    <source>
        <dbReference type="Proteomes" id="UP000307173"/>
    </source>
</evidence>
<feature type="compositionally biased region" description="Acidic residues" evidence="9">
    <location>
        <begin position="1473"/>
        <end position="1485"/>
    </location>
</feature>
<dbReference type="Gene3D" id="2.130.10.10">
    <property type="entry name" value="YVTN repeat-like/Quinoprotein amine dehydrogenase"/>
    <property type="match status" value="1"/>
</dbReference>
<dbReference type="PANTHER" id="PTHR12106:SF27">
    <property type="entry name" value="SORTILIN-RELATED RECEPTOR"/>
    <property type="match status" value="1"/>
</dbReference>
<dbReference type="SMART" id="SM00602">
    <property type="entry name" value="VPS10"/>
    <property type="match status" value="2"/>
</dbReference>
<dbReference type="Pfam" id="PF15902">
    <property type="entry name" value="Sortilin-Vps10"/>
    <property type="match status" value="2"/>
</dbReference>
<evidence type="ECO:0000256" key="10">
    <source>
        <dbReference type="SAM" id="Phobius"/>
    </source>
</evidence>
<keyword evidence="14" id="KW-1185">Reference proteome</keyword>
<feature type="domain" description="VPS10" evidence="12">
    <location>
        <begin position="46"/>
        <end position="675"/>
    </location>
</feature>
<dbReference type="Proteomes" id="UP000307173">
    <property type="component" value="Unassembled WGS sequence"/>
</dbReference>
<gene>
    <name evidence="13" type="ORF">CANINC_003614</name>
</gene>
<keyword evidence="7 10" id="KW-0472">Membrane</keyword>
<accession>A0A4T0WY75</accession>
<dbReference type="GO" id="GO:0016020">
    <property type="term" value="C:membrane"/>
    <property type="evidence" value="ECO:0007669"/>
    <property type="project" value="UniProtKB-SubCell"/>
</dbReference>
<dbReference type="GO" id="GO:0006623">
    <property type="term" value="P:protein targeting to vacuole"/>
    <property type="evidence" value="ECO:0007669"/>
    <property type="project" value="TreeGrafter"/>
</dbReference>
<evidence type="ECO:0000256" key="11">
    <source>
        <dbReference type="SAM" id="SignalP"/>
    </source>
</evidence>
<evidence type="ECO:0000313" key="13">
    <source>
        <dbReference type="EMBL" id="TID20369.1"/>
    </source>
</evidence>
<evidence type="ECO:0000256" key="6">
    <source>
        <dbReference type="ARBA" id="ARBA00022989"/>
    </source>
</evidence>
<dbReference type="InterPro" id="IPR031777">
    <property type="entry name" value="Sortilin_C"/>
</dbReference>
<evidence type="ECO:0000256" key="5">
    <source>
        <dbReference type="ARBA" id="ARBA00022737"/>
    </source>
</evidence>
<feature type="compositionally biased region" description="Acidic residues" evidence="9">
    <location>
        <begin position="1494"/>
        <end position="1503"/>
    </location>
</feature>
<dbReference type="PANTHER" id="PTHR12106">
    <property type="entry name" value="SORTILIN RELATED"/>
    <property type="match status" value="1"/>
</dbReference>
<dbReference type="InterPro" id="IPR036278">
    <property type="entry name" value="Sialidase_sf"/>
</dbReference>
<dbReference type="EMBL" id="SELW01000580">
    <property type="protein sequence ID" value="TID20369.1"/>
    <property type="molecule type" value="Genomic_DNA"/>
</dbReference>